<dbReference type="GO" id="GO:0016020">
    <property type="term" value="C:membrane"/>
    <property type="evidence" value="ECO:0007669"/>
    <property type="project" value="TreeGrafter"/>
</dbReference>
<dbReference type="AlphaFoldDB" id="A0A7I7ZXL6"/>
<dbReference type="Gene3D" id="3.40.50.720">
    <property type="entry name" value="NAD(P)-binding Rossmann-like Domain"/>
    <property type="match status" value="1"/>
</dbReference>
<feature type="domain" description="Ketoreductase" evidence="4">
    <location>
        <begin position="8"/>
        <end position="189"/>
    </location>
</feature>
<sequence length="298" mass="31788">MKNPVNAKTVVVTGAASGIGRALAVELSRRGAQVACCDVNPDGLKETAGLCRGPVHTASVDVGDPERLHEYAAEVAEHFGTVHQVYNNAGISFTSPVAASAWRDYERVLRVNLNGVINGTLAFLPHLIASGDGHVVNISSLNGYLAQPGLSHYCTAKFGVRGFTESLRAEMLLERTPVKVTVVHPGGVATNIAASSVELARQTGGQITAAQEARQKTYDTKLLKLAPDKAAQIIVDGVEKQRARIRVGNDALAVDLLTRLMPQTAVRVAVLLERRLIKGEQSEPWVPLRHSHSASSTN</sequence>
<dbReference type="PANTHER" id="PTHR44196:SF1">
    <property type="entry name" value="DEHYDROGENASE_REDUCTASE SDR FAMILY MEMBER 7B"/>
    <property type="match status" value="1"/>
</dbReference>
<name>A0A7I7ZXL6_9MYCO</name>
<dbReference type="PRINTS" id="PR00080">
    <property type="entry name" value="SDRFAMILY"/>
</dbReference>
<dbReference type="PROSITE" id="PS00061">
    <property type="entry name" value="ADH_SHORT"/>
    <property type="match status" value="1"/>
</dbReference>
<proteinExistence type="inferred from homology"/>
<evidence type="ECO:0000259" key="4">
    <source>
        <dbReference type="SMART" id="SM00822"/>
    </source>
</evidence>
<dbReference type="SMART" id="SM00822">
    <property type="entry name" value="PKS_KR"/>
    <property type="match status" value="1"/>
</dbReference>
<evidence type="ECO:0000313" key="5">
    <source>
        <dbReference type="EMBL" id="TLH64044.1"/>
    </source>
</evidence>
<accession>A0A7I7ZXL6</accession>
<evidence type="ECO:0000313" key="6">
    <source>
        <dbReference type="Proteomes" id="UP000309984"/>
    </source>
</evidence>
<keyword evidence="2" id="KW-0560">Oxidoreductase</keyword>
<protein>
    <submittedName>
        <fullName evidence="5">Acetoin dehydrogenase</fullName>
    </submittedName>
</protein>
<dbReference type="EMBL" id="POTM01000051">
    <property type="protein sequence ID" value="TLH64044.1"/>
    <property type="molecule type" value="Genomic_DNA"/>
</dbReference>
<dbReference type="InterPro" id="IPR057326">
    <property type="entry name" value="KR_dom"/>
</dbReference>
<evidence type="ECO:0000256" key="1">
    <source>
        <dbReference type="ARBA" id="ARBA00006484"/>
    </source>
</evidence>
<dbReference type="InterPro" id="IPR020904">
    <property type="entry name" value="Sc_DH/Rdtase_CS"/>
</dbReference>
<dbReference type="InterPro" id="IPR036291">
    <property type="entry name" value="NAD(P)-bd_dom_sf"/>
</dbReference>
<gene>
    <name evidence="5" type="ORF">C1S79_20675</name>
</gene>
<dbReference type="RefSeq" id="WP_138250305.1">
    <property type="nucleotide sequence ID" value="NZ_AP022616.1"/>
</dbReference>
<dbReference type="PRINTS" id="PR00081">
    <property type="entry name" value="GDHRDH"/>
</dbReference>
<dbReference type="GO" id="GO:0016491">
    <property type="term" value="F:oxidoreductase activity"/>
    <property type="evidence" value="ECO:0007669"/>
    <property type="project" value="UniProtKB-KW"/>
</dbReference>
<organism evidence="5 6">
    <name type="scientific">Mycolicibacterium phocaicum</name>
    <dbReference type="NCBI Taxonomy" id="319706"/>
    <lineage>
        <taxon>Bacteria</taxon>
        <taxon>Bacillati</taxon>
        <taxon>Actinomycetota</taxon>
        <taxon>Actinomycetes</taxon>
        <taxon>Mycobacteriales</taxon>
        <taxon>Mycobacteriaceae</taxon>
        <taxon>Mycolicibacterium</taxon>
    </lineage>
</organism>
<comment type="similarity">
    <text evidence="1 3">Belongs to the short-chain dehydrogenases/reductases (SDR) family.</text>
</comment>
<reference evidence="5 6" key="1">
    <citation type="submission" date="2018-01" db="EMBL/GenBank/DDBJ databases">
        <title>Comparative genomics of Mycobacterium mucogenicum and Mycobacterium neoaurum clade members emphasizing tRNA and non-coding RNA.</title>
        <authorList>
            <person name="Behra P.R.K."/>
            <person name="Pettersson B.M.F."/>
            <person name="Das S."/>
            <person name="Dasgupta S."/>
            <person name="Kirsebom L.A."/>
        </authorList>
    </citation>
    <scope>NUCLEOTIDE SEQUENCE [LARGE SCALE GENOMIC DNA]</scope>
    <source>
        <strain evidence="5 6">DSM 45104</strain>
    </source>
</reference>
<dbReference type="PANTHER" id="PTHR44196">
    <property type="entry name" value="DEHYDROGENASE/REDUCTASE SDR FAMILY MEMBER 7B"/>
    <property type="match status" value="1"/>
</dbReference>
<dbReference type="InterPro" id="IPR002347">
    <property type="entry name" value="SDR_fam"/>
</dbReference>
<comment type="caution">
    <text evidence="5">The sequence shown here is derived from an EMBL/GenBank/DDBJ whole genome shotgun (WGS) entry which is preliminary data.</text>
</comment>
<evidence type="ECO:0000256" key="2">
    <source>
        <dbReference type="ARBA" id="ARBA00023002"/>
    </source>
</evidence>
<evidence type="ECO:0000256" key="3">
    <source>
        <dbReference type="RuleBase" id="RU000363"/>
    </source>
</evidence>
<dbReference type="SUPFAM" id="SSF51735">
    <property type="entry name" value="NAD(P)-binding Rossmann-fold domains"/>
    <property type="match status" value="1"/>
</dbReference>
<dbReference type="Proteomes" id="UP000309984">
    <property type="component" value="Unassembled WGS sequence"/>
</dbReference>
<dbReference type="Pfam" id="PF00106">
    <property type="entry name" value="adh_short"/>
    <property type="match status" value="1"/>
</dbReference>
<keyword evidence="6" id="KW-1185">Reference proteome</keyword>